<accession>A0A9W7XI19</accession>
<evidence type="ECO:0000256" key="3">
    <source>
        <dbReference type="ARBA" id="ARBA00022803"/>
    </source>
</evidence>
<dbReference type="GO" id="GO:0060090">
    <property type="term" value="F:molecular adaptor activity"/>
    <property type="evidence" value="ECO:0007669"/>
    <property type="project" value="TreeGrafter"/>
</dbReference>
<dbReference type="SMART" id="SM00028">
    <property type="entry name" value="TPR"/>
    <property type="match status" value="3"/>
</dbReference>
<organism evidence="7 8">
    <name type="scientific">Coemansia asiatica</name>
    <dbReference type="NCBI Taxonomy" id="1052880"/>
    <lineage>
        <taxon>Eukaryota</taxon>
        <taxon>Fungi</taxon>
        <taxon>Fungi incertae sedis</taxon>
        <taxon>Zoopagomycota</taxon>
        <taxon>Kickxellomycotina</taxon>
        <taxon>Kickxellomycetes</taxon>
        <taxon>Kickxellales</taxon>
        <taxon>Kickxellaceae</taxon>
        <taxon>Coemansia</taxon>
    </lineage>
</organism>
<dbReference type="SUPFAM" id="SSF48452">
    <property type="entry name" value="TPR-like"/>
    <property type="match status" value="1"/>
</dbReference>
<dbReference type="AlphaFoldDB" id="A0A9W7XI19"/>
<feature type="repeat" description="TPR" evidence="4">
    <location>
        <begin position="180"/>
        <end position="213"/>
    </location>
</feature>
<dbReference type="FunFam" id="1.20.5.420:FF:000005">
    <property type="entry name" value="Hsc70 cochaperone (SGT), putative"/>
    <property type="match status" value="1"/>
</dbReference>
<dbReference type="Gene3D" id="1.25.40.10">
    <property type="entry name" value="Tetratricopeptide repeat domain"/>
    <property type="match status" value="1"/>
</dbReference>
<proteinExistence type="inferred from homology"/>
<gene>
    <name evidence="7" type="primary">sgt2</name>
    <name evidence="7" type="ORF">LPJ64_004910</name>
</gene>
<feature type="region of interest" description="Disordered" evidence="5">
    <location>
        <begin position="322"/>
        <end position="360"/>
    </location>
</feature>
<dbReference type="InterPro" id="IPR019734">
    <property type="entry name" value="TPR_rpt"/>
</dbReference>
<dbReference type="Pfam" id="PF00515">
    <property type="entry name" value="TPR_1"/>
    <property type="match status" value="2"/>
</dbReference>
<dbReference type="GO" id="GO:0072380">
    <property type="term" value="C:TRC complex"/>
    <property type="evidence" value="ECO:0007669"/>
    <property type="project" value="TreeGrafter"/>
</dbReference>
<dbReference type="InterPro" id="IPR032374">
    <property type="entry name" value="SGTA_dimer"/>
</dbReference>
<feature type="compositionally biased region" description="Low complexity" evidence="5">
    <location>
        <begin position="231"/>
        <end position="243"/>
    </location>
</feature>
<feature type="repeat" description="TPR" evidence="4">
    <location>
        <begin position="146"/>
        <end position="179"/>
    </location>
</feature>
<dbReference type="Pfam" id="PF16546">
    <property type="entry name" value="SGTA_dimer"/>
    <property type="match status" value="1"/>
</dbReference>
<evidence type="ECO:0000256" key="4">
    <source>
        <dbReference type="PROSITE-ProRule" id="PRU00339"/>
    </source>
</evidence>
<protein>
    <submittedName>
        <fullName evidence="7">Small glutamine-rich tetratricopeptide repeat-containing protein 2</fullName>
    </submittedName>
</protein>
<evidence type="ECO:0000313" key="8">
    <source>
        <dbReference type="Proteomes" id="UP001145021"/>
    </source>
</evidence>
<feature type="region of interest" description="Disordered" evidence="5">
    <location>
        <begin position="231"/>
        <end position="250"/>
    </location>
</feature>
<sequence>MSESEHNRKRLAMGIVEYLEKAVSEGTVSGDGAESLEIAKQCIADAFEINPEDEAQVKELSLKPYSLDKVFDVYLNAQAKMGSAKAESTTEGAASTSAAAAAGPSEDDRKCAEELKAEGNALVAKKEYVAAIDAYTKAIELVKDNAVYYGNRAAAYSQNGDHAEAVDDAKKALEIDPSYVRGYSRLGRAYFGLGEFKLAAEAYEKGLQMDPENSVMKSSLESVKARLGSSADASRSAASTSGEAGSGSNAGAGAGAGGFDLGSMLNNPALMSMAQNMMANGGLERFMSNPAISQLANNYRSSGQMPSMSDLMNNPDLANLARDFSGMAGSSNSAGDQSAQSSGSNSSGSGAAGSNPMASLLNNPALMNMAQQFMRGNNNNNNNNNSNNSSN</sequence>
<comment type="caution">
    <text evidence="7">The sequence shown here is derived from an EMBL/GenBank/DDBJ whole genome shotgun (WGS) entry which is preliminary data.</text>
</comment>
<dbReference type="Proteomes" id="UP001145021">
    <property type="component" value="Unassembled WGS sequence"/>
</dbReference>
<feature type="compositionally biased region" description="Low complexity" evidence="5">
    <location>
        <begin position="328"/>
        <end position="355"/>
    </location>
</feature>
<dbReference type="GO" id="GO:0006620">
    <property type="term" value="P:post-translational protein targeting to endoplasmic reticulum membrane"/>
    <property type="evidence" value="ECO:0007669"/>
    <property type="project" value="TreeGrafter"/>
</dbReference>
<dbReference type="PANTHER" id="PTHR45831:SF2">
    <property type="entry name" value="LD24721P"/>
    <property type="match status" value="1"/>
</dbReference>
<dbReference type="InterPro" id="IPR011990">
    <property type="entry name" value="TPR-like_helical_dom_sf"/>
</dbReference>
<keyword evidence="2" id="KW-0677">Repeat</keyword>
<dbReference type="InterPro" id="IPR047150">
    <property type="entry name" value="SGT"/>
</dbReference>
<dbReference type="GO" id="GO:0016020">
    <property type="term" value="C:membrane"/>
    <property type="evidence" value="ECO:0007669"/>
    <property type="project" value="TreeGrafter"/>
</dbReference>
<evidence type="ECO:0000256" key="2">
    <source>
        <dbReference type="ARBA" id="ARBA00022737"/>
    </source>
</evidence>
<dbReference type="PANTHER" id="PTHR45831">
    <property type="entry name" value="LD24721P"/>
    <property type="match status" value="1"/>
</dbReference>
<evidence type="ECO:0000256" key="5">
    <source>
        <dbReference type="SAM" id="MobiDB-lite"/>
    </source>
</evidence>
<feature type="repeat" description="TPR" evidence="4">
    <location>
        <begin position="112"/>
        <end position="145"/>
    </location>
</feature>
<evidence type="ECO:0000256" key="1">
    <source>
        <dbReference type="ARBA" id="ARBA00008175"/>
    </source>
</evidence>
<feature type="compositionally biased region" description="Low complexity" evidence="5">
    <location>
        <begin position="85"/>
        <end position="104"/>
    </location>
</feature>
<comment type="similarity">
    <text evidence="1">Belongs to the SGT family.</text>
</comment>
<dbReference type="Gene3D" id="1.20.5.420">
    <property type="entry name" value="Immunoglobulin FC, subunit C"/>
    <property type="match status" value="1"/>
</dbReference>
<feature type="domain" description="SGTA homodimerisation" evidence="6">
    <location>
        <begin position="7"/>
        <end position="72"/>
    </location>
</feature>
<evidence type="ECO:0000259" key="6">
    <source>
        <dbReference type="Pfam" id="PF16546"/>
    </source>
</evidence>
<keyword evidence="3 4" id="KW-0802">TPR repeat</keyword>
<dbReference type="PROSITE" id="PS50293">
    <property type="entry name" value="TPR_REGION"/>
    <property type="match status" value="1"/>
</dbReference>
<dbReference type="EMBL" id="JANBOH010000270">
    <property type="protein sequence ID" value="KAJ1643308.1"/>
    <property type="molecule type" value="Genomic_DNA"/>
</dbReference>
<dbReference type="PROSITE" id="PS50005">
    <property type="entry name" value="TPR"/>
    <property type="match status" value="3"/>
</dbReference>
<keyword evidence="8" id="KW-1185">Reference proteome</keyword>
<evidence type="ECO:0000313" key="7">
    <source>
        <dbReference type="EMBL" id="KAJ1643308.1"/>
    </source>
</evidence>
<reference evidence="7" key="1">
    <citation type="submission" date="2022-07" db="EMBL/GenBank/DDBJ databases">
        <title>Phylogenomic reconstructions and comparative analyses of Kickxellomycotina fungi.</title>
        <authorList>
            <person name="Reynolds N.K."/>
            <person name="Stajich J.E."/>
            <person name="Barry K."/>
            <person name="Grigoriev I.V."/>
            <person name="Crous P."/>
            <person name="Smith M.E."/>
        </authorList>
    </citation>
    <scope>NUCLEOTIDE SEQUENCE</scope>
    <source>
        <strain evidence="7">NBRC 105413</strain>
    </source>
</reference>
<feature type="region of interest" description="Disordered" evidence="5">
    <location>
        <begin position="85"/>
        <end position="107"/>
    </location>
</feature>
<name>A0A9W7XI19_9FUNG</name>